<evidence type="ECO:0000313" key="4">
    <source>
        <dbReference type="Proteomes" id="UP000198748"/>
    </source>
</evidence>
<gene>
    <name evidence="3" type="ORF">SAMN04487996_115114</name>
</gene>
<dbReference type="Gene3D" id="2.60.40.2060">
    <property type="match status" value="1"/>
</dbReference>
<evidence type="ECO:0000313" key="3">
    <source>
        <dbReference type="EMBL" id="SDG12520.1"/>
    </source>
</evidence>
<evidence type="ECO:0000259" key="1">
    <source>
        <dbReference type="Pfam" id="PF12866"/>
    </source>
</evidence>
<dbReference type="Pfam" id="PF12866">
    <property type="entry name" value="DUF3823"/>
    <property type="match status" value="1"/>
</dbReference>
<dbReference type="PROSITE" id="PS51257">
    <property type="entry name" value="PROKAR_LIPOPROTEIN"/>
    <property type="match status" value="1"/>
</dbReference>
<sequence>MKIRFQIMPLVAMVALLSACEKDNYTEPKSMLSGKIVYKGEPVGVEAGQVRLQLWQPGFGKLAAIDAPISQEGTYSAILFDGNYKLVFPANRGPFKTIVKDAAAKDTLFVKLAGNQALDVEVMPYYMIRTPQFSGGESKVNASIKLEKILTGTEGKDIERVSLYVNKTDFVARATNVAVTDIPGADIKDLNAINLTANVPALSPAQNYVFARVGVKIKDVEDMVFSPVQKVNL</sequence>
<dbReference type="EMBL" id="FNAN01000015">
    <property type="protein sequence ID" value="SDG12520.1"/>
    <property type="molecule type" value="Genomic_DNA"/>
</dbReference>
<dbReference type="Pfam" id="PF18003">
    <property type="entry name" value="DUF3823_C"/>
    <property type="match status" value="1"/>
</dbReference>
<name>A0A1G7RRI4_9BACT</name>
<dbReference type="AlphaFoldDB" id="A0A1G7RRI4"/>
<accession>A0A1G7RRI4</accession>
<dbReference type="Gene3D" id="2.60.40.1120">
    <property type="entry name" value="Carboxypeptidase-like, regulatory domain"/>
    <property type="match status" value="1"/>
</dbReference>
<keyword evidence="4" id="KW-1185">Reference proteome</keyword>
<dbReference type="InterPro" id="IPR041186">
    <property type="entry name" value="DUF3823_C"/>
</dbReference>
<evidence type="ECO:0000259" key="2">
    <source>
        <dbReference type="Pfam" id="PF18003"/>
    </source>
</evidence>
<evidence type="ECO:0008006" key="5">
    <source>
        <dbReference type="Google" id="ProtNLM"/>
    </source>
</evidence>
<reference evidence="4" key="1">
    <citation type="submission" date="2016-10" db="EMBL/GenBank/DDBJ databases">
        <authorList>
            <person name="Varghese N."/>
            <person name="Submissions S."/>
        </authorList>
    </citation>
    <scope>NUCLEOTIDE SEQUENCE [LARGE SCALE GENOMIC DNA]</scope>
    <source>
        <strain evidence="4">DSM 25329</strain>
    </source>
</reference>
<dbReference type="RefSeq" id="WP_229212834.1">
    <property type="nucleotide sequence ID" value="NZ_FNAN01000015.1"/>
</dbReference>
<proteinExistence type="predicted"/>
<protein>
    <recommendedName>
        <fullName evidence="5">DUF3823 domain-containing protein</fullName>
    </recommendedName>
</protein>
<organism evidence="3 4">
    <name type="scientific">Dyadobacter soli</name>
    <dbReference type="NCBI Taxonomy" id="659014"/>
    <lineage>
        <taxon>Bacteria</taxon>
        <taxon>Pseudomonadati</taxon>
        <taxon>Bacteroidota</taxon>
        <taxon>Cytophagia</taxon>
        <taxon>Cytophagales</taxon>
        <taxon>Spirosomataceae</taxon>
        <taxon>Dyadobacter</taxon>
    </lineage>
</organism>
<feature type="domain" description="DUF3823" evidence="1">
    <location>
        <begin position="30"/>
        <end position="123"/>
    </location>
</feature>
<dbReference type="Proteomes" id="UP000198748">
    <property type="component" value="Unassembled WGS sequence"/>
</dbReference>
<dbReference type="InterPro" id="IPR024278">
    <property type="entry name" value="DUF3823_N"/>
</dbReference>
<dbReference type="STRING" id="659014.SAMN04487996_115114"/>
<feature type="domain" description="DUF3823" evidence="2">
    <location>
        <begin position="126"/>
        <end position="230"/>
    </location>
</feature>